<reference evidence="2" key="1">
    <citation type="submission" date="2025-08" db="UniProtKB">
        <authorList>
            <consortium name="Ensembl"/>
        </authorList>
    </citation>
    <scope>IDENTIFICATION</scope>
</reference>
<sequence>MDLNRVNHSPTEEGELEDGEICDDENEESVPIRKGEGNRHGRAAPSRTRKPHPFWERSHGTLGRFRHRAMPNAGRGAWCRGSRGEGGSRPPLGRYGPGESHGSLKESPSRKPKFQGRNQTRKVAHSVSKPENSVDESFEDLLSKYKQIQLELECIRKEETRALEPKASPFREEPPDNATSELEKAEKKVFHAFNIKPLRQKLPAPANLDELQKKWAEQEKEGDAEKQGEIIRPFMSHTL</sequence>
<dbReference type="PANTHER" id="PTHR21563:SF3">
    <property type="entry name" value="ZINC FINGER C3H1 DOMAIN-CONTAINING PROTEIN"/>
    <property type="match status" value="1"/>
</dbReference>
<organism evidence="2 3">
    <name type="scientific">Monopterus albus</name>
    <name type="common">Swamp eel</name>
    <dbReference type="NCBI Taxonomy" id="43700"/>
    <lineage>
        <taxon>Eukaryota</taxon>
        <taxon>Metazoa</taxon>
        <taxon>Chordata</taxon>
        <taxon>Craniata</taxon>
        <taxon>Vertebrata</taxon>
        <taxon>Euteleostomi</taxon>
        <taxon>Actinopterygii</taxon>
        <taxon>Neopterygii</taxon>
        <taxon>Teleostei</taxon>
        <taxon>Neoteleostei</taxon>
        <taxon>Acanthomorphata</taxon>
        <taxon>Anabantaria</taxon>
        <taxon>Synbranchiformes</taxon>
        <taxon>Synbranchidae</taxon>
        <taxon>Monopterus</taxon>
    </lineage>
</organism>
<dbReference type="PANTHER" id="PTHR21563">
    <property type="entry name" value="ZINC FINGER C3H1 DOMAIN-CONTAINING PROTEIN"/>
    <property type="match status" value="1"/>
</dbReference>
<reference evidence="2" key="2">
    <citation type="submission" date="2025-09" db="UniProtKB">
        <authorList>
            <consortium name="Ensembl"/>
        </authorList>
    </citation>
    <scope>IDENTIFICATION</scope>
</reference>
<feature type="compositionally biased region" description="Acidic residues" evidence="1">
    <location>
        <begin position="12"/>
        <end position="28"/>
    </location>
</feature>
<dbReference type="Ensembl" id="ENSMALT00000021500.1">
    <property type="protein sequence ID" value="ENSMALP00000021095.1"/>
    <property type="gene ID" value="ENSMALG00000014750.1"/>
</dbReference>
<accession>A0A3Q3JWT1</accession>
<evidence type="ECO:0000313" key="3">
    <source>
        <dbReference type="Proteomes" id="UP000261600"/>
    </source>
</evidence>
<dbReference type="Proteomes" id="UP000261600">
    <property type="component" value="Unplaced"/>
</dbReference>
<feature type="compositionally biased region" description="Basic residues" evidence="1">
    <location>
        <begin position="110"/>
        <end position="124"/>
    </location>
</feature>
<feature type="region of interest" description="Disordered" evidence="1">
    <location>
        <begin position="1"/>
        <end position="136"/>
    </location>
</feature>
<evidence type="ECO:0000313" key="2">
    <source>
        <dbReference type="Ensembl" id="ENSMALP00000021095.1"/>
    </source>
</evidence>
<dbReference type="InterPro" id="IPR039278">
    <property type="entry name" value="Red1"/>
</dbReference>
<dbReference type="GO" id="GO:0000178">
    <property type="term" value="C:exosome (RNase complex)"/>
    <property type="evidence" value="ECO:0007669"/>
    <property type="project" value="TreeGrafter"/>
</dbReference>
<dbReference type="STRING" id="43700.ENSMALP00000021095"/>
<evidence type="ECO:0000256" key="1">
    <source>
        <dbReference type="SAM" id="MobiDB-lite"/>
    </source>
</evidence>
<dbReference type="AlphaFoldDB" id="A0A3Q3JWT1"/>
<feature type="compositionally biased region" description="Basic and acidic residues" evidence="1">
    <location>
        <begin position="217"/>
        <end position="229"/>
    </location>
</feature>
<name>A0A3Q3JWT1_MONAL</name>
<keyword evidence="3" id="KW-1185">Reference proteome</keyword>
<dbReference type="GO" id="GO:0005634">
    <property type="term" value="C:nucleus"/>
    <property type="evidence" value="ECO:0007669"/>
    <property type="project" value="TreeGrafter"/>
</dbReference>
<proteinExistence type="predicted"/>
<protein>
    <submittedName>
        <fullName evidence="2">Uncharacterized protein</fullName>
    </submittedName>
</protein>
<feature type="region of interest" description="Disordered" evidence="1">
    <location>
        <begin position="217"/>
        <end position="239"/>
    </location>
</feature>
<feature type="compositionally biased region" description="Basic and acidic residues" evidence="1">
    <location>
        <begin position="30"/>
        <end position="39"/>
    </location>
</feature>